<accession>A0A4R5DDQ8</accession>
<proteinExistence type="predicted"/>
<evidence type="ECO:0000313" key="2">
    <source>
        <dbReference type="Proteomes" id="UP000294850"/>
    </source>
</evidence>
<dbReference type="AlphaFoldDB" id="A0A4R5DDQ8"/>
<name>A0A4R5DDQ8_9BACT</name>
<dbReference type="EMBL" id="SMFL01000024">
    <property type="protein sequence ID" value="TDE08705.1"/>
    <property type="molecule type" value="Genomic_DNA"/>
</dbReference>
<comment type="caution">
    <text evidence="1">The sequence shown here is derived from an EMBL/GenBank/DDBJ whole genome shotgun (WGS) entry which is preliminary data.</text>
</comment>
<sequence length="94" mass="10115">MFEIISEGSGAVAEYLVTSVNNISLKTKDISREVASVIAGVCAYLDLDEIKSGKDSRILVIGRACIQIAKHKGGVKLKKRTKTVTTFADVFSLP</sequence>
<organism evidence="1 2">
    <name type="scientific">Dyadobacter psychrotolerans</name>
    <dbReference type="NCBI Taxonomy" id="2541721"/>
    <lineage>
        <taxon>Bacteria</taxon>
        <taxon>Pseudomonadati</taxon>
        <taxon>Bacteroidota</taxon>
        <taxon>Cytophagia</taxon>
        <taxon>Cytophagales</taxon>
        <taxon>Spirosomataceae</taxon>
        <taxon>Dyadobacter</taxon>
    </lineage>
</organism>
<evidence type="ECO:0000313" key="1">
    <source>
        <dbReference type="EMBL" id="TDE08705.1"/>
    </source>
</evidence>
<dbReference type="Proteomes" id="UP000294850">
    <property type="component" value="Unassembled WGS sequence"/>
</dbReference>
<reference evidence="1 2" key="1">
    <citation type="submission" date="2019-03" db="EMBL/GenBank/DDBJ databases">
        <title>Dyadobacter AR-3-6 sp. nov., isolated from arctic soil.</title>
        <authorList>
            <person name="Chaudhary D.K."/>
        </authorList>
    </citation>
    <scope>NUCLEOTIDE SEQUENCE [LARGE SCALE GENOMIC DNA]</scope>
    <source>
        <strain evidence="1 2">AR-3-6</strain>
    </source>
</reference>
<keyword evidence="2" id="KW-1185">Reference proteome</keyword>
<gene>
    <name evidence="1" type="ORF">E0F88_32260</name>
</gene>
<dbReference type="RefSeq" id="WP_131962716.1">
    <property type="nucleotide sequence ID" value="NZ_SMFL01000024.1"/>
</dbReference>
<protein>
    <submittedName>
        <fullName evidence="1">Uncharacterized protein</fullName>
    </submittedName>
</protein>